<sequence>MKNKLLIISSILLSGSITTANALTWNYDNKFFLDFNARLQFSALEFSEDYYPSKDGYKNSFIAITPYYKINNAYVGATYVGRYTLDTNNNLRRDENAKFSSSQYYVFVKSPTLGQTSIGKTSGILEDYFLGVQNFGISSTNFLPLSLDTYHEGMWKYTSSKNKYYDYGFSFVHNASDDSGTYSQIAGNINWTFNLTDKQKLKVLTLFASQKNITEEAYRFKTHPYSAGLAYSYGDYVEVKAVGYKAHERVYNLNTGSNLKNNVYGVIYSLRISPIKYLDLYGRYIYNKVDNKNNVDNVTLLGDTVQANNSFKQRVITYGAQVKLFDYGFIYVDHSRILENATNDSNTQTYNFTQVGWGVQF</sequence>
<accession>A0A3A1Y4L3</accession>
<feature type="chain" id="PRO_5017429501" description="Porin" evidence="1">
    <location>
        <begin position="23"/>
        <end position="361"/>
    </location>
</feature>
<gene>
    <name evidence="2" type="ORF">CKF54_05225</name>
</gene>
<evidence type="ECO:0000313" key="2">
    <source>
        <dbReference type="EMBL" id="RIY32239.1"/>
    </source>
</evidence>
<dbReference type="OrthoDB" id="5670205at2"/>
<organism evidence="2 3">
    <name type="scientific">Psittacicella hinzii</name>
    <dbReference type="NCBI Taxonomy" id="2028575"/>
    <lineage>
        <taxon>Bacteria</taxon>
        <taxon>Pseudomonadati</taxon>
        <taxon>Pseudomonadota</taxon>
        <taxon>Gammaproteobacteria</taxon>
        <taxon>Pasteurellales</taxon>
        <taxon>Psittacicellaceae</taxon>
        <taxon>Psittacicella</taxon>
    </lineage>
</organism>
<dbReference type="Proteomes" id="UP000265691">
    <property type="component" value="Unassembled WGS sequence"/>
</dbReference>
<evidence type="ECO:0008006" key="4">
    <source>
        <dbReference type="Google" id="ProtNLM"/>
    </source>
</evidence>
<reference evidence="2 3" key="1">
    <citation type="submission" date="2017-08" db="EMBL/GenBank/DDBJ databases">
        <title>Reclassification of Bisgaard taxon 37 and 44.</title>
        <authorList>
            <person name="Christensen H."/>
        </authorList>
    </citation>
    <scope>NUCLEOTIDE SEQUENCE [LARGE SCALE GENOMIC DNA]</scope>
    <source>
        <strain evidence="2 3">B96_3</strain>
    </source>
</reference>
<feature type="signal peptide" evidence="1">
    <location>
        <begin position="1"/>
        <end position="22"/>
    </location>
</feature>
<comment type="caution">
    <text evidence="2">The sequence shown here is derived from an EMBL/GenBank/DDBJ whole genome shotgun (WGS) entry which is preliminary data.</text>
</comment>
<dbReference type="EMBL" id="NRHC01000064">
    <property type="protein sequence ID" value="RIY32239.1"/>
    <property type="molecule type" value="Genomic_DNA"/>
</dbReference>
<dbReference type="RefSeq" id="WP_119525309.1">
    <property type="nucleotide sequence ID" value="NZ_NRHC01000064.1"/>
</dbReference>
<keyword evidence="1" id="KW-0732">Signal</keyword>
<name>A0A3A1Y4L3_9GAMM</name>
<proteinExistence type="predicted"/>
<protein>
    <recommendedName>
        <fullName evidence="4">Porin</fullName>
    </recommendedName>
</protein>
<evidence type="ECO:0000256" key="1">
    <source>
        <dbReference type="SAM" id="SignalP"/>
    </source>
</evidence>
<evidence type="ECO:0000313" key="3">
    <source>
        <dbReference type="Proteomes" id="UP000265691"/>
    </source>
</evidence>
<keyword evidence="3" id="KW-1185">Reference proteome</keyword>
<dbReference type="AlphaFoldDB" id="A0A3A1Y4L3"/>